<sequence>MSTLEDPIYGEYNILDNEVEDEWRRQTSYKDPFIHFKKYDQIMPQMFLDNSESFHNFETRDDDTWIVSFPKSGSTWLSELVWCLKNNMDFEKASTIHQSERIPFIDLSSLASKHVGFPDPFELAKAQSSPRIIKTHLSYEMLPPNVMKNKIKIIYILRNPRDVCVSLHNHLDLFCDYKASMEKHADYFLRDYCGFYFPFFSNIRGFIQNKDLPNIHIVTYEEMKEDISLVIDKIVDFLEIPRLDPDHKKKLMEYISINQMRNNSAVNRKNYTGTGDFLNKGIVGNWKTMLTDETIKGFEL</sequence>
<evidence type="ECO:0000256" key="2">
    <source>
        <dbReference type="ARBA" id="ARBA00022679"/>
    </source>
</evidence>
<dbReference type="EMBL" id="HG994584">
    <property type="protein sequence ID" value="CAF2940543.1"/>
    <property type="molecule type" value="Genomic_DNA"/>
</dbReference>
<comment type="similarity">
    <text evidence="1">Belongs to the sulfotransferase 1 family.</text>
</comment>
<protein>
    <submittedName>
        <fullName evidence="4">(salmon louse) hypothetical protein</fullName>
    </submittedName>
</protein>
<dbReference type="OrthoDB" id="205623at2759"/>
<keyword evidence="5" id="KW-1185">Reference proteome</keyword>
<keyword evidence="2" id="KW-0808">Transferase</keyword>
<dbReference type="PANTHER" id="PTHR11783">
    <property type="entry name" value="SULFOTRANSFERASE SULT"/>
    <property type="match status" value="1"/>
</dbReference>
<feature type="domain" description="Sulfotransferase" evidence="3">
    <location>
        <begin position="61"/>
        <end position="298"/>
    </location>
</feature>
<evidence type="ECO:0000259" key="3">
    <source>
        <dbReference type="Pfam" id="PF00685"/>
    </source>
</evidence>
<gene>
    <name evidence="4" type="ORF">LSAA_10035</name>
</gene>
<dbReference type="GO" id="GO:0008146">
    <property type="term" value="F:sulfotransferase activity"/>
    <property type="evidence" value="ECO:0007669"/>
    <property type="project" value="InterPro"/>
</dbReference>
<dbReference type="SUPFAM" id="SSF52540">
    <property type="entry name" value="P-loop containing nucleoside triphosphate hydrolases"/>
    <property type="match status" value="1"/>
</dbReference>
<dbReference type="InterPro" id="IPR027417">
    <property type="entry name" value="P-loop_NTPase"/>
</dbReference>
<evidence type="ECO:0000313" key="4">
    <source>
        <dbReference type="EMBL" id="CAF2940543.1"/>
    </source>
</evidence>
<dbReference type="Pfam" id="PF00685">
    <property type="entry name" value="Sulfotransfer_1"/>
    <property type="match status" value="1"/>
</dbReference>
<accession>A0A7R8H8I5</accession>
<reference evidence="4" key="1">
    <citation type="submission" date="2021-02" db="EMBL/GenBank/DDBJ databases">
        <authorList>
            <person name="Bekaert M."/>
        </authorList>
    </citation>
    <scope>NUCLEOTIDE SEQUENCE</scope>
    <source>
        <strain evidence="4">IoA-00</strain>
    </source>
</reference>
<proteinExistence type="inferred from homology"/>
<evidence type="ECO:0000313" key="5">
    <source>
        <dbReference type="Proteomes" id="UP000675881"/>
    </source>
</evidence>
<dbReference type="Gene3D" id="3.40.50.300">
    <property type="entry name" value="P-loop containing nucleotide triphosphate hydrolases"/>
    <property type="match status" value="1"/>
</dbReference>
<organism evidence="4 5">
    <name type="scientific">Lepeophtheirus salmonis</name>
    <name type="common">Salmon louse</name>
    <name type="synonym">Caligus salmonis</name>
    <dbReference type="NCBI Taxonomy" id="72036"/>
    <lineage>
        <taxon>Eukaryota</taxon>
        <taxon>Metazoa</taxon>
        <taxon>Ecdysozoa</taxon>
        <taxon>Arthropoda</taxon>
        <taxon>Crustacea</taxon>
        <taxon>Multicrustacea</taxon>
        <taxon>Hexanauplia</taxon>
        <taxon>Copepoda</taxon>
        <taxon>Siphonostomatoida</taxon>
        <taxon>Caligidae</taxon>
        <taxon>Lepeophtheirus</taxon>
    </lineage>
</organism>
<dbReference type="Proteomes" id="UP000675881">
    <property type="component" value="Chromosome 5"/>
</dbReference>
<dbReference type="InterPro" id="IPR000863">
    <property type="entry name" value="Sulfotransferase_dom"/>
</dbReference>
<dbReference type="AlphaFoldDB" id="A0A7R8H8I5"/>
<name>A0A7R8H8I5_LEPSM</name>
<evidence type="ECO:0000256" key="1">
    <source>
        <dbReference type="ARBA" id="ARBA00005771"/>
    </source>
</evidence>